<feature type="domain" description="Glycosyltransferase 2-like" evidence="1">
    <location>
        <begin position="10"/>
        <end position="164"/>
    </location>
</feature>
<dbReference type="AlphaFoldDB" id="A0A1F5MHV1"/>
<accession>A0A1F5MHV1</accession>
<dbReference type="GO" id="GO:0016758">
    <property type="term" value="F:hexosyltransferase activity"/>
    <property type="evidence" value="ECO:0007669"/>
    <property type="project" value="UniProtKB-ARBA"/>
</dbReference>
<dbReference type="Gene3D" id="3.90.550.10">
    <property type="entry name" value="Spore Coat Polysaccharide Biosynthesis Protein SpsA, Chain A"/>
    <property type="match status" value="1"/>
</dbReference>
<protein>
    <recommendedName>
        <fullName evidence="1">Glycosyltransferase 2-like domain-containing protein</fullName>
    </recommendedName>
</protein>
<name>A0A1F5MHV1_9BACT</name>
<dbReference type="Pfam" id="PF00535">
    <property type="entry name" value="Glycos_transf_2"/>
    <property type="match status" value="1"/>
</dbReference>
<dbReference type="PANTHER" id="PTHR22916:SF3">
    <property type="entry name" value="UDP-GLCNAC:BETAGAL BETA-1,3-N-ACETYLGLUCOSAMINYLTRANSFERASE-LIKE PROTEIN 1"/>
    <property type="match status" value="1"/>
</dbReference>
<sequence>MDQLNTPFVSVIMPVYNSDQYVSSSITSILNQSYSNFEFIIIDDASKDETFNKLLEFKKKDKRIILVKNKKNEGVTKSLNRALKIARGKYIIRMDADDWSYPNRFKLQVELMEKNPDVVVSGSNVEICDSKLKIKNLRKYHLENTAIRKHIFRYSPFAHPSTIWIAKVIKQCLYNEVIMVSQDYELYFRIGKIGKFMNLDKPLLKLRMHDDSVSVSRSDLQWKTTVLLRFNAVLMHGYEMSKFDKLYNFLQEIGIGLLPTKMRFILFNLLRKYSLY</sequence>
<dbReference type="InterPro" id="IPR029044">
    <property type="entry name" value="Nucleotide-diphossugar_trans"/>
</dbReference>
<evidence type="ECO:0000313" key="3">
    <source>
        <dbReference type="Proteomes" id="UP000178859"/>
    </source>
</evidence>
<dbReference type="SUPFAM" id="SSF53448">
    <property type="entry name" value="Nucleotide-diphospho-sugar transferases"/>
    <property type="match status" value="1"/>
</dbReference>
<organism evidence="2 3">
    <name type="scientific">Candidatus Daviesbacteria bacterium RIFCSPLOWO2_02_FULL_36_7</name>
    <dbReference type="NCBI Taxonomy" id="1797792"/>
    <lineage>
        <taxon>Bacteria</taxon>
        <taxon>Candidatus Daviesiibacteriota</taxon>
    </lineage>
</organism>
<dbReference type="InterPro" id="IPR001173">
    <property type="entry name" value="Glyco_trans_2-like"/>
</dbReference>
<dbReference type="CDD" id="cd00761">
    <property type="entry name" value="Glyco_tranf_GTA_type"/>
    <property type="match status" value="1"/>
</dbReference>
<dbReference type="Proteomes" id="UP000178859">
    <property type="component" value="Unassembled WGS sequence"/>
</dbReference>
<dbReference type="PANTHER" id="PTHR22916">
    <property type="entry name" value="GLYCOSYLTRANSFERASE"/>
    <property type="match status" value="1"/>
</dbReference>
<evidence type="ECO:0000313" key="2">
    <source>
        <dbReference type="EMBL" id="OGE64932.1"/>
    </source>
</evidence>
<reference evidence="2 3" key="1">
    <citation type="journal article" date="2016" name="Nat. Commun.">
        <title>Thousands of microbial genomes shed light on interconnected biogeochemical processes in an aquifer system.</title>
        <authorList>
            <person name="Anantharaman K."/>
            <person name="Brown C.T."/>
            <person name="Hug L.A."/>
            <person name="Sharon I."/>
            <person name="Castelle C.J."/>
            <person name="Probst A.J."/>
            <person name="Thomas B.C."/>
            <person name="Singh A."/>
            <person name="Wilkins M.J."/>
            <person name="Karaoz U."/>
            <person name="Brodie E.L."/>
            <person name="Williams K.H."/>
            <person name="Hubbard S.S."/>
            <person name="Banfield J.F."/>
        </authorList>
    </citation>
    <scope>NUCLEOTIDE SEQUENCE [LARGE SCALE GENOMIC DNA]</scope>
</reference>
<gene>
    <name evidence="2" type="ORF">A3I48_03150</name>
</gene>
<dbReference type="EMBL" id="MFDT01000018">
    <property type="protein sequence ID" value="OGE64932.1"/>
    <property type="molecule type" value="Genomic_DNA"/>
</dbReference>
<proteinExistence type="predicted"/>
<comment type="caution">
    <text evidence="2">The sequence shown here is derived from an EMBL/GenBank/DDBJ whole genome shotgun (WGS) entry which is preliminary data.</text>
</comment>
<evidence type="ECO:0000259" key="1">
    <source>
        <dbReference type="Pfam" id="PF00535"/>
    </source>
</evidence>